<dbReference type="Pfam" id="PF11196">
    <property type="entry name" value="DUF2834"/>
    <property type="match status" value="1"/>
</dbReference>
<dbReference type="Proteomes" id="UP000595349">
    <property type="component" value="Chromosome"/>
</dbReference>
<proteinExistence type="predicted"/>
<feature type="transmembrane region" description="Helical" evidence="1">
    <location>
        <begin position="76"/>
        <end position="96"/>
    </location>
</feature>
<dbReference type="InterPro" id="IPR021362">
    <property type="entry name" value="DUF2834"/>
</dbReference>
<organism evidence="2 3">
    <name type="scientific">Salicibibacter cibi</name>
    <dbReference type="NCBI Taxonomy" id="2743001"/>
    <lineage>
        <taxon>Bacteria</taxon>
        <taxon>Bacillati</taxon>
        <taxon>Bacillota</taxon>
        <taxon>Bacilli</taxon>
        <taxon>Bacillales</taxon>
        <taxon>Bacillaceae</taxon>
        <taxon>Salicibibacter</taxon>
    </lineage>
</organism>
<reference evidence="2 3" key="1">
    <citation type="submission" date="2020-06" db="EMBL/GenBank/DDBJ databases">
        <title>Genomic analysis of Salicibibacter sp. NKC21-4.</title>
        <authorList>
            <person name="Oh Y.J."/>
        </authorList>
    </citation>
    <scope>NUCLEOTIDE SEQUENCE [LARGE SCALE GENOMIC DNA]</scope>
    <source>
        <strain evidence="2 3">NKC21-4</strain>
    </source>
</reference>
<evidence type="ECO:0000313" key="2">
    <source>
        <dbReference type="EMBL" id="QQK80054.1"/>
    </source>
</evidence>
<dbReference type="KEGG" id="scib:HUG20_09245"/>
<feature type="transmembrane region" description="Helical" evidence="1">
    <location>
        <begin position="46"/>
        <end position="64"/>
    </location>
</feature>
<keyword evidence="3" id="KW-1185">Reference proteome</keyword>
<sequence length="108" mass="12282">MKYFYGALSVLGTILPYSQLLPWLYNYGLSLTQFFSEVSQSRMGAFAWWDVIVSIIVLIGFIVYEGKQKGMSHLWIPIIATVTVGVSLGLPLFLLLRQIHIEKRENGQ</sequence>
<evidence type="ECO:0000313" key="3">
    <source>
        <dbReference type="Proteomes" id="UP000595349"/>
    </source>
</evidence>
<dbReference type="EMBL" id="CP054706">
    <property type="protein sequence ID" value="QQK80054.1"/>
    <property type="molecule type" value="Genomic_DNA"/>
</dbReference>
<accession>A0A7T7CFJ5</accession>
<dbReference type="AlphaFoldDB" id="A0A7T7CFJ5"/>
<evidence type="ECO:0000256" key="1">
    <source>
        <dbReference type="SAM" id="Phobius"/>
    </source>
</evidence>
<gene>
    <name evidence="2" type="ORF">HUG20_09245</name>
</gene>
<keyword evidence="1" id="KW-1133">Transmembrane helix</keyword>
<feature type="transmembrane region" description="Helical" evidence="1">
    <location>
        <begin position="6"/>
        <end position="25"/>
    </location>
</feature>
<keyword evidence="1" id="KW-0472">Membrane</keyword>
<name>A0A7T7CFJ5_9BACI</name>
<keyword evidence="1" id="KW-0812">Transmembrane</keyword>
<protein>
    <submittedName>
        <fullName evidence="2">DUF2834 domain-containing protein</fullName>
    </submittedName>
</protein>